<dbReference type="AlphaFoldDB" id="A0A1M7ZZG9"/>
<dbReference type="Proteomes" id="UP000184611">
    <property type="component" value="Unassembled WGS sequence"/>
</dbReference>
<reference evidence="2" key="1">
    <citation type="submission" date="2016-12" db="EMBL/GenBank/DDBJ databases">
        <authorList>
            <person name="Varghese N."/>
            <person name="Submissions S."/>
        </authorList>
    </citation>
    <scope>NUCLEOTIDE SEQUENCE [LARGE SCALE GENOMIC DNA]</scope>
    <source>
        <strain evidence="2">DSM 18830</strain>
    </source>
</reference>
<dbReference type="RefSeq" id="WP_073585218.1">
    <property type="nucleotide sequence ID" value="NZ_FRYK01000007.1"/>
</dbReference>
<dbReference type="STRING" id="416016.SAMN05443547_2655"/>
<keyword evidence="2" id="KW-1185">Reference proteome</keyword>
<organism evidence="1 2">
    <name type="scientific">Flavobacterium cucumis</name>
    <dbReference type="NCBI Taxonomy" id="416016"/>
    <lineage>
        <taxon>Bacteria</taxon>
        <taxon>Pseudomonadati</taxon>
        <taxon>Bacteroidota</taxon>
        <taxon>Flavobacteriia</taxon>
        <taxon>Flavobacteriales</taxon>
        <taxon>Flavobacteriaceae</taxon>
        <taxon>Flavobacterium</taxon>
    </lineage>
</organism>
<dbReference type="OrthoDB" id="7775479at2"/>
<protein>
    <recommendedName>
        <fullName evidence="3">KTSC domain-containing protein</fullName>
    </recommendedName>
</protein>
<accession>A0A1M7ZZG9</accession>
<evidence type="ECO:0000313" key="1">
    <source>
        <dbReference type="EMBL" id="SHO74265.1"/>
    </source>
</evidence>
<sequence>MERYRNSSGNSPITHFHISDNSISVWFKDGKKNPYIYPVYEIGNYHFQQLIQRAISGKGLSSYINQNVRNDFIK</sequence>
<gene>
    <name evidence="1" type="ORF">SAMN05443547_2655</name>
</gene>
<evidence type="ECO:0000313" key="2">
    <source>
        <dbReference type="Proteomes" id="UP000184611"/>
    </source>
</evidence>
<evidence type="ECO:0008006" key="3">
    <source>
        <dbReference type="Google" id="ProtNLM"/>
    </source>
</evidence>
<dbReference type="EMBL" id="FRYK01000007">
    <property type="protein sequence ID" value="SHO74265.1"/>
    <property type="molecule type" value="Genomic_DNA"/>
</dbReference>
<proteinExistence type="predicted"/>
<name>A0A1M7ZZG9_9FLAO</name>